<protein>
    <submittedName>
        <fullName evidence="4">Uncharacterized conserved protein YciI, contains a putative active-site phosphohistidine</fullName>
    </submittedName>
</protein>
<dbReference type="Pfam" id="PF03795">
    <property type="entry name" value="YCII"/>
    <property type="match status" value="1"/>
</dbReference>
<feature type="domain" description="YCII-related" evidence="3">
    <location>
        <begin position="55"/>
        <end position="130"/>
    </location>
</feature>
<dbReference type="AlphaFoldDB" id="A0A1G5K8L4"/>
<sequence>MKRIAICALLLLATMASAQTDNPKYDKALAESLGSDDYGMKSYVLAILKTGTNTTADKETTSRLFRGHMDNMGKLVDEGKLIVAGPLGKNDKAYRGIFILNAKTVEEAAAWVATDPAVQGKLLDVELYPWYGSAALPEYMKAHEKIERKKP</sequence>
<gene>
    <name evidence="4" type="ORF">SAMN02927903_03170</name>
</gene>
<evidence type="ECO:0000259" key="3">
    <source>
        <dbReference type="Pfam" id="PF03795"/>
    </source>
</evidence>
<dbReference type="InterPro" id="IPR005545">
    <property type="entry name" value="YCII"/>
</dbReference>
<keyword evidence="2" id="KW-0732">Signal</keyword>
<dbReference type="Proteomes" id="UP000199354">
    <property type="component" value="Unassembled WGS sequence"/>
</dbReference>
<evidence type="ECO:0000313" key="4">
    <source>
        <dbReference type="EMBL" id="SCY96976.1"/>
    </source>
</evidence>
<organism evidence="4 5">
    <name type="scientific">Flavobacterium caeni</name>
    <dbReference type="NCBI Taxonomy" id="490189"/>
    <lineage>
        <taxon>Bacteria</taxon>
        <taxon>Pseudomonadati</taxon>
        <taxon>Bacteroidota</taxon>
        <taxon>Flavobacteriia</taxon>
        <taxon>Flavobacteriales</taxon>
        <taxon>Flavobacteriaceae</taxon>
        <taxon>Flavobacterium</taxon>
    </lineage>
</organism>
<name>A0A1G5K8L4_9FLAO</name>
<evidence type="ECO:0000313" key="5">
    <source>
        <dbReference type="Proteomes" id="UP000199354"/>
    </source>
</evidence>
<comment type="similarity">
    <text evidence="1">Belongs to the YciI family.</text>
</comment>
<proteinExistence type="inferred from homology"/>
<dbReference type="STRING" id="490189.SAMN02927903_03170"/>
<dbReference type="Gene3D" id="3.30.70.1060">
    <property type="entry name" value="Dimeric alpha+beta barrel"/>
    <property type="match status" value="1"/>
</dbReference>
<keyword evidence="5" id="KW-1185">Reference proteome</keyword>
<evidence type="ECO:0000256" key="1">
    <source>
        <dbReference type="ARBA" id="ARBA00007689"/>
    </source>
</evidence>
<dbReference type="EMBL" id="FMVF01000023">
    <property type="protein sequence ID" value="SCY96976.1"/>
    <property type="molecule type" value="Genomic_DNA"/>
</dbReference>
<accession>A0A1G5K8L4</accession>
<dbReference type="InterPro" id="IPR011008">
    <property type="entry name" value="Dimeric_a/b-barrel"/>
</dbReference>
<feature type="chain" id="PRO_5011556956" evidence="2">
    <location>
        <begin position="19"/>
        <end position="151"/>
    </location>
</feature>
<feature type="signal peptide" evidence="2">
    <location>
        <begin position="1"/>
        <end position="18"/>
    </location>
</feature>
<dbReference type="OrthoDB" id="8481699at2"/>
<dbReference type="SUPFAM" id="SSF54909">
    <property type="entry name" value="Dimeric alpha+beta barrel"/>
    <property type="match status" value="1"/>
</dbReference>
<reference evidence="4 5" key="1">
    <citation type="submission" date="2016-10" db="EMBL/GenBank/DDBJ databases">
        <authorList>
            <person name="de Groot N.N."/>
        </authorList>
    </citation>
    <scope>NUCLEOTIDE SEQUENCE [LARGE SCALE GENOMIC DNA]</scope>
    <source>
        <strain evidence="4 5">CGMCC 1.7031</strain>
    </source>
</reference>
<evidence type="ECO:0000256" key="2">
    <source>
        <dbReference type="SAM" id="SignalP"/>
    </source>
</evidence>
<dbReference type="RefSeq" id="WP_091146737.1">
    <property type="nucleotide sequence ID" value="NZ_FMVF01000023.1"/>
</dbReference>